<gene>
    <name evidence="2" type="ORF">HYPDE_41153</name>
</gene>
<dbReference type="Gene3D" id="1.10.260.40">
    <property type="entry name" value="lambda repressor-like DNA-binding domains"/>
    <property type="match status" value="1"/>
</dbReference>
<dbReference type="GO" id="GO:0003677">
    <property type="term" value="F:DNA binding"/>
    <property type="evidence" value="ECO:0007669"/>
    <property type="project" value="InterPro"/>
</dbReference>
<dbReference type="PROSITE" id="PS50943">
    <property type="entry name" value="HTH_CROC1"/>
    <property type="match status" value="1"/>
</dbReference>
<dbReference type="InterPro" id="IPR010982">
    <property type="entry name" value="Lambda_DNA-bd_dom_sf"/>
</dbReference>
<dbReference type="AlphaFoldDB" id="N0B8F2"/>
<dbReference type="InterPro" id="IPR001387">
    <property type="entry name" value="Cro/C1-type_HTH"/>
</dbReference>
<name>N0B8F2_9HYPH</name>
<dbReference type="Proteomes" id="UP000005952">
    <property type="component" value="Chromosome"/>
</dbReference>
<dbReference type="EMBL" id="CP005587">
    <property type="protein sequence ID" value="AGK59899.1"/>
    <property type="molecule type" value="Genomic_DNA"/>
</dbReference>
<accession>N0B8F2</accession>
<sequence>MNRLSKEILETDTAVGRRVRDLRMAANKPKADVAAHSQMSLADYAMSERGERRFRAIELFGIAKCLDVRMKDIMSGI</sequence>
<proteinExistence type="predicted"/>
<evidence type="ECO:0000259" key="1">
    <source>
        <dbReference type="PROSITE" id="PS50943"/>
    </source>
</evidence>
<dbReference type="HOGENOM" id="CLU_188329_0_0_5"/>
<dbReference type="SUPFAM" id="SSF47413">
    <property type="entry name" value="lambda repressor-like DNA-binding domains"/>
    <property type="match status" value="1"/>
</dbReference>
<organism evidence="2 3">
    <name type="scientific">Hyphomicrobium denitrificans 1NES1</name>
    <dbReference type="NCBI Taxonomy" id="670307"/>
    <lineage>
        <taxon>Bacteria</taxon>
        <taxon>Pseudomonadati</taxon>
        <taxon>Pseudomonadota</taxon>
        <taxon>Alphaproteobacteria</taxon>
        <taxon>Hyphomicrobiales</taxon>
        <taxon>Hyphomicrobiaceae</taxon>
        <taxon>Hyphomicrobium</taxon>
    </lineage>
</organism>
<dbReference type="eggNOG" id="COG1396">
    <property type="taxonomic scope" value="Bacteria"/>
</dbReference>
<feature type="domain" description="HTH cro/C1-type" evidence="1">
    <location>
        <begin position="19"/>
        <end position="73"/>
    </location>
</feature>
<evidence type="ECO:0000313" key="2">
    <source>
        <dbReference type="EMBL" id="AGK59899.1"/>
    </source>
</evidence>
<reference evidence="2 3" key="1">
    <citation type="journal article" date="2013" name="Genome Announc.">
        <title>Genome sequences for three denitrifying bacterial strains isolated from a uranium- and nitrate-contaminated subsurface environment.</title>
        <authorList>
            <person name="Venkatramanan R."/>
            <person name="Prakash O."/>
            <person name="Woyke T."/>
            <person name="Chain P."/>
            <person name="Goodwin L.A."/>
            <person name="Watson D."/>
            <person name="Brooks S."/>
            <person name="Kostka J.E."/>
            <person name="Green S.J."/>
        </authorList>
    </citation>
    <scope>NUCLEOTIDE SEQUENCE [LARGE SCALE GENOMIC DNA]</scope>
    <source>
        <strain evidence="2 3">1NES1</strain>
    </source>
</reference>
<evidence type="ECO:0000313" key="3">
    <source>
        <dbReference type="Proteomes" id="UP000005952"/>
    </source>
</evidence>
<dbReference type="OrthoDB" id="5446846at2"/>
<dbReference type="KEGG" id="hdt:HYPDE_41153"/>
<dbReference type="RefSeq" id="WP_015599913.1">
    <property type="nucleotide sequence ID" value="NC_021172.1"/>
</dbReference>
<protein>
    <recommendedName>
        <fullName evidence="1">HTH cro/C1-type domain-containing protein</fullName>
    </recommendedName>
</protein>
<keyword evidence="3" id="KW-1185">Reference proteome</keyword>